<dbReference type="Proteomes" id="UP000001312">
    <property type="component" value="Unassembled WGS sequence"/>
</dbReference>
<dbReference type="HOGENOM" id="CLU_2470454_0_0_1"/>
<evidence type="ECO:0000313" key="2">
    <source>
        <dbReference type="EMBL" id="EDO00529.1"/>
    </source>
</evidence>
<accession>A7F9W8</accession>
<dbReference type="RefSeq" id="XP_001584630.1">
    <property type="nucleotide sequence ID" value="XM_001584580.1"/>
</dbReference>
<keyword evidence="3" id="KW-1185">Reference proteome</keyword>
<dbReference type="AlphaFoldDB" id="A7F9W8"/>
<evidence type="ECO:0000256" key="1">
    <source>
        <dbReference type="SAM" id="Phobius"/>
    </source>
</evidence>
<keyword evidence="1" id="KW-0812">Transmembrane</keyword>
<gene>
    <name evidence="2" type="ORF">SS1G_14399</name>
</gene>
<dbReference type="EMBL" id="CH476653">
    <property type="protein sequence ID" value="EDO00529.1"/>
    <property type="molecule type" value="Genomic_DNA"/>
</dbReference>
<feature type="transmembrane region" description="Helical" evidence="1">
    <location>
        <begin position="51"/>
        <end position="75"/>
    </location>
</feature>
<reference evidence="3" key="1">
    <citation type="journal article" date="2011" name="PLoS Genet.">
        <title>Genomic analysis of the necrotrophic fungal pathogens Sclerotinia sclerotiorum and Botrytis cinerea.</title>
        <authorList>
            <person name="Amselem J."/>
            <person name="Cuomo C.A."/>
            <person name="van Kan J.A."/>
            <person name="Viaud M."/>
            <person name="Benito E.P."/>
            <person name="Couloux A."/>
            <person name="Coutinho P.M."/>
            <person name="de Vries R.P."/>
            <person name="Dyer P.S."/>
            <person name="Fillinger S."/>
            <person name="Fournier E."/>
            <person name="Gout L."/>
            <person name="Hahn M."/>
            <person name="Kohn L."/>
            <person name="Lapalu N."/>
            <person name="Plummer K.M."/>
            <person name="Pradier J.M."/>
            <person name="Quevillon E."/>
            <person name="Sharon A."/>
            <person name="Simon A."/>
            <person name="ten Have A."/>
            <person name="Tudzynski B."/>
            <person name="Tudzynski P."/>
            <person name="Wincker P."/>
            <person name="Andrew M."/>
            <person name="Anthouard V."/>
            <person name="Beever R.E."/>
            <person name="Beffa R."/>
            <person name="Benoit I."/>
            <person name="Bouzid O."/>
            <person name="Brault B."/>
            <person name="Chen Z."/>
            <person name="Choquer M."/>
            <person name="Collemare J."/>
            <person name="Cotton P."/>
            <person name="Danchin E.G."/>
            <person name="Da Silva C."/>
            <person name="Gautier A."/>
            <person name="Giraud C."/>
            <person name="Giraud T."/>
            <person name="Gonzalez C."/>
            <person name="Grossetete S."/>
            <person name="Guldener U."/>
            <person name="Henrissat B."/>
            <person name="Howlett B.J."/>
            <person name="Kodira C."/>
            <person name="Kretschmer M."/>
            <person name="Lappartient A."/>
            <person name="Leroch M."/>
            <person name="Levis C."/>
            <person name="Mauceli E."/>
            <person name="Neuveglise C."/>
            <person name="Oeser B."/>
            <person name="Pearson M."/>
            <person name="Poulain J."/>
            <person name="Poussereau N."/>
            <person name="Quesneville H."/>
            <person name="Rascle C."/>
            <person name="Schumacher J."/>
            <person name="Segurens B."/>
            <person name="Sexton A."/>
            <person name="Silva E."/>
            <person name="Sirven C."/>
            <person name="Soanes D.M."/>
            <person name="Talbot N.J."/>
            <person name="Templeton M."/>
            <person name="Yandava C."/>
            <person name="Yarden O."/>
            <person name="Zeng Q."/>
            <person name="Rollins J.A."/>
            <person name="Lebrun M.H."/>
            <person name="Dickman M."/>
        </authorList>
    </citation>
    <scope>NUCLEOTIDE SEQUENCE [LARGE SCALE GENOMIC DNA]</scope>
    <source>
        <strain evidence="3">ATCC 18683 / 1980 / Ss-1</strain>
    </source>
</reference>
<keyword evidence="1" id="KW-0472">Membrane</keyword>
<dbReference type="InParanoid" id="A7F9W8"/>
<dbReference type="GeneID" id="5480709"/>
<keyword evidence="1" id="KW-1133">Transmembrane helix</keyword>
<organism evidence="2 3">
    <name type="scientific">Sclerotinia sclerotiorum (strain ATCC 18683 / 1980 / Ss-1)</name>
    <name type="common">White mold</name>
    <name type="synonym">Whetzelinia sclerotiorum</name>
    <dbReference type="NCBI Taxonomy" id="665079"/>
    <lineage>
        <taxon>Eukaryota</taxon>
        <taxon>Fungi</taxon>
        <taxon>Dikarya</taxon>
        <taxon>Ascomycota</taxon>
        <taxon>Pezizomycotina</taxon>
        <taxon>Leotiomycetes</taxon>
        <taxon>Helotiales</taxon>
        <taxon>Sclerotiniaceae</taxon>
        <taxon>Sclerotinia</taxon>
    </lineage>
</organism>
<sequence>MIYRYQFSLLLHPPHSPYTTHPSIPSFHQSRIKYFSSMQPSSSVIHDQISFFPFLSLSLSLFLPFLPYLPFLLYLPSLPSFSNYFNRI</sequence>
<name>A7F9W8_SCLS1</name>
<evidence type="ECO:0000313" key="3">
    <source>
        <dbReference type="Proteomes" id="UP000001312"/>
    </source>
</evidence>
<protein>
    <submittedName>
        <fullName evidence="2">Uncharacterized protein</fullName>
    </submittedName>
</protein>
<proteinExistence type="predicted"/>
<dbReference type="KEGG" id="ssl:SS1G_14399"/>